<sequence>MAIPDFDSTTTIAAQLFDDVAIALRTRSLSLWFEQRQVLHAIDLAVPAERILAVIGPSGSGKTSLLRCLNRLNEEVHGCRIDGEVLLDGTDLLSAAVPVHEVRRRVGMVFPAPNPFPLSIYENVAYGLRLLGLRRDVLDAPVEDALRAVALWDEVADRLDAPAPALTPGQQQRLAIARALALQPQVLLMDEPAAALDPQSTLHLEDLLRRLGRRCAIVLATHNLQQAARVSDYAAFISEGRLIEVNDTDTLFTNPLRRETEDYVTGRYG</sequence>
<dbReference type="EMBL" id="QFPO01000023">
    <property type="protein sequence ID" value="PZQ09995.1"/>
    <property type="molecule type" value="Genomic_DNA"/>
</dbReference>
<comment type="caution">
    <text evidence="9">The sequence shown here is derived from an EMBL/GenBank/DDBJ whole genome shotgun (WGS) entry which is preliminary data.</text>
</comment>
<feature type="domain" description="ABC transporter" evidence="8">
    <location>
        <begin position="24"/>
        <end position="264"/>
    </location>
</feature>
<keyword evidence="5 9" id="KW-0067">ATP-binding</keyword>
<evidence type="ECO:0000256" key="4">
    <source>
        <dbReference type="ARBA" id="ARBA00022741"/>
    </source>
</evidence>
<keyword evidence="3" id="KW-0592">Phosphate transport</keyword>
<name>A0A2W5K4I0_9GAMM</name>
<gene>
    <name evidence="9" type="ORF">DI564_16830</name>
</gene>
<dbReference type="GO" id="GO:0035435">
    <property type="term" value="P:phosphate ion transmembrane transport"/>
    <property type="evidence" value="ECO:0007669"/>
    <property type="project" value="InterPro"/>
</dbReference>
<dbReference type="SUPFAM" id="SSF52540">
    <property type="entry name" value="P-loop containing nucleoside triphosphate hydrolases"/>
    <property type="match status" value="1"/>
</dbReference>
<dbReference type="SMART" id="SM00382">
    <property type="entry name" value="AAA"/>
    <property type="match status" value="1"/>
</dbReference>
<evidence type="ECO:0000256" key="1">
    <source>
        <dbReference type="ARBA" id="ARBA00022475"/>
    </source>
</evidence>
<dbReference type="Pfam" id="PF00005">
    <property type="entry name" value="ABC_tran"/>
    <property type="match status" value="1"/>
</dbReference>
<evidence type="ECO:0000313" key="10">
    <source>
        <dbReference type="Proteomes" id="UP000249046"/>
    </source>
</evidence>
<protein>
    <submittedName>
        <fullName evidence="9">Phosphate ABC transporter ATP-binding protein</fullName>
    </submittedName>
</protein>
<dbReference type="Gene3D" id="3.40.50.300">
    <property type="entry name" value="P-loop containing nucleotide triphosphate hydrolases"/>
    <property type="match status" value="1"/>
</dbReference>
<dbReference type="PROSITE" id="PS50893">
    <property type="entry name" value="ABC_TRANSPORTER_2"/>
    <property type="match status" value="1"/>
</dbReference>
<proteinExistence type="predicted"/>
<evidence type="ECO:0000256" key="2">
    <source>
        <dbReference type="ARBA" id="ARBA00022519"/>
    </source>
</evidence>
<dbReference type="InterPro" id="IPR005670">
    <property type="entry name" value="PstB-like"/>
</dbReference>
<evidence type="ECO:0000256" key="6">
    <source>
        <dbReference type="ARBA" id="ARBA00022967"/>
    </source>
</evidence>
<keyword evidence="1" id="KW-1003">Cell membrane</keyword>
<reference evidence="9 10" key="1">
    <citation type="submission" date="2017-08" db="EMBL/GenBank/DDBJ databases">
        <title>Infants hospitalized years apart are colonized by the same room-sourced microbial strains.</title>
        <authorList>
            <person name="Brooks B."/>
            <person name="Olm M.R."/>
            <person name="Firek B.A."/>
            <person name="Baker R."/>
            <person name="Thomas B.C."/>
            <person name="Morowitz M.J."/>
            <person name="Banfield J.F."/>
        </authorList>
    </citation>
    <scope>NUCLEOTIDE SEQUENCE [LARGE SCALE GENOMIC DNA]</scope>
    <source>
        <strain evidence="9">S2_005_003_R2_42</strain>
    </source>
</reference>
<dbReference type="InterPro" id="IPR003439">
    <property type="entry name" value="ABC_transporter-like_ATP-bd"/>
</dbReference>
<accession>A0A2W5K4I0</accession>
<dbReference type="CDD" id="cd03260">
    <property type="entry name" value="ABC_PstB_phosphate_transporter"/>
    <property type="match status" value="1"/>
</dbReference>
<dbReference type="InterPro" id="IPR027417">
    <property type="entry name" value="P-loop_NTPase"/>
</dbReference>
<dbReference type="Proteomes" id="UP000249046">
    <property type="component" value="Unassembled WGS sequence"/>
</dbReference>
<evidence type="ECO:0000256" key="5">
    <source>
        <dbReference type="ARBA" id="ARBA00022840"/>
    </source>
</evidence>
<keyword evidence="3" id="KW-0813">Transport</keyword>
<dbReference type="PANTHER" id="PTHR43423:SF12">
    <property type="entry name" value="IRON EXPORT ATP-BINDING PROTEIN FETA-RELATED"/>
    <property type="match status" value="1"/>
</dbReference>
<evidence type="ECO:0000256" key="3">
    <source>
        <dbReference type="ARBA" id="ARBA00022592"/>
    </source>
</evidence>
<dbReference type="GO" id="GO:0005315">
    <property type="term" value="F:phosphate transmembrane transporter activity"/>
    <property type="evidence" value="ECO:0007669"/>
    <property type="project" value="InterPro"/>
</dbReference>
<dbReference type="GO" id="GO:0016020">
    <property type="term" value="C:membrane"/>
    <property type="evidence" value="ECO:0007669"/>
    <property type="project" value="InterPro"/>
</dbReference>
<dbReference type="AlphaFoldDB" id="A0A2W5K4I0"/>
<organism evidence="9 10">
    <name type="scientific">Rhodanobacter denitrificans</name>
    <dbReference type="NCBI Taxonomy" id="666685"/>
    <lineage>
        <taxon>Bacteria</taxon>
        <taxon>Pseudomonadati</taxon>
        <taxon>Pseudomonadota</taxon>
        <taxon>Gammaproteobacteria</taxon>
        <taxon>Lysobacterales</taxon>
        <taxon>Rhodanobacteraceae</taxon>
        <taxon>Rhodanobacter</taxon>
    </lineage>
</organism>
<dbReference type="GO" id="GO:0005524">
    <property type="term" value="F:ATP binding"/>
    <property type="evidence" value="ECO:0007669"/>
    <property type="project" value="UniProtKB-KW"/>
</dbReference>
<evidence type="ECO:0000313" key="9">
    <source>
        <dbReference type="EMBL" id="PZQ09995.1"/>
    </source>
</evidence>
<keyword evidence="2" id="KW-0997">Cell inner membrane</keyword>
<dbReference type="PANTHER" id="PTHR43423">
    <property type="entry name" value="ABC TRANSPORTER I FAMILY MEMBER 17"/>
    <property type="match status" value="1"/>
</dbReference>
<dbReference type="GO" id="GO:0016887">
    <property type="term" value="F:ATP hydrolysis activity"/>
    <property type="evidence" value="ECO:0007669"/>
    <property type="project" value="InterPro"/>
</dbReference>
<keyword evidence="4" id="KW-0547">Nucleotide-binding</keyword>
<keyword evidence="7" id="KW-0472">Membrane</keyword>
<evidence type="ECO:0000256" key="7">
    <source>
        <dbReference type="ARBA" id="ARBA00023136"/>
    </source>
</evidence>
<keyword evidence="6" id="KW-1278">Translocase</keyword>
<evidence type="ECO:0000259" key="8">
    <source>
        <dbReference type="PROSITE" id="PS50893"/>
    </source>
</evidence>
<dbReference type="InterPro" id="IPR003593">
    <property type="entry name" value="AAA+_ATPase"/>
</dbReference>